<evidence type="ECO:0000256" key="1">
    <source>
        <dbReference type="ARBA" id="ARBA00009437"/>
    </source>
</evidence>
<dbReference type="InterPro" id="IPR005119">
    <property type="entry name" value="LysR_subst-bd"/>
</dbReference>
<dbReference type="STRING" id="1129374.AJE_12608"/>
<proteinExistence type="inferred from homology"/>
<dbReference type="InterPro" id="IPR036388">
    <property type="entry name" value="WH-like_DNA-bd_sf"/>
</dbReference>
<name>H3ZGM2_9ALTE</name>
<evidence type="ECO:0000256" key="3">
    <source>
        <dbReference type="ARBA" id="ARBA00023125"/>
    </source>
</evidence>
<dbReference type="eggNOG" id="COG0583">
    <property type="taxonomic scope" value="Bacteria"/>
</dbReference>
<dbReference type="Pfam" id="PF00126">
    <property type="entry name" value="HTH_1"/>
    <property type="match status" value="1"/>
</dbReference>
<dbReference type="GO" id="GO:0003677">
    <property type="term" value="F:DNA binding"/>
    <property type="evidence" value="ECO:0007669"/>
    <property type="project" value="UniProtKB-KW"/>
</dbReference>
<keyword evidence="3" id="KW-0238">DNA-binding</keyword>
<dbReference type="Proteomes" id="UP000012046">
    <property type="component" value="Unassembled WGS sequence"/>
</dbReference>
<keyword evidence="4" id="KW-0804">Transcription</keyword>
<dbReference type="EMBL" id="AHTH01000041">
    <property type="protein sequence ID" value="EHR40276.1"/>
    <property type="molecule type" value="Genomic_DNA"/>
</dbReference>
<gene>
    <name evidence="6" type="ORF">AJE_12608</name>
</gene>
<dbReference type="SUPFAM" id="SSF53850">
    <property type="entry name" value="Periplasmic binding protein-like II"/>
    <property type="match status" value="1"/>
</dbReference>
<evidence type="ECO:0000256" key="2">
    <source>
        <dbReference type="ARBA" id="ARBA00023015"/>
    </source>
</evidence>
<evidence type="ECO:0000259" key="5">
    <source>
        <dbReference type="PROSITE" id="PS50931"/>
    </source>
</evidence>
<dbReference type="PATRIC" id="fig|1129374.4.peg.2501"/>
<sequence length="305" mass="34346">MKRLPSIKQLQYLLALHEHQHFGRAADACYIGQSTLSAAIANLEETMDAQLLERDHKTFIFTPLGEDVVRQARHIIEQCEELADFARSQGKPMTGPFRLGCIPTIAPFVLGEVMTLCRERYPQLQLLLREDTSDNSLHALSEGRLDMVLLALPYETGALHTEVLAQDQFNLVLHRDWQDRGFNQDINQWPDESIFLLEREHCLTGHAVKACELEDSRKVNPFFATSLHTLTQMVNNKLGVTFMPQMAINSGVLEGTELISQPAATGNAYRDIGVAWRPTSSKARSYQLMTALIAEVLQSKCREGK</sequence>
<protein>
    <submittedName>
        <fullName evidence="6">LysR family transcriptional regulator</fullName>
    </submittedName>
</protein>
<dbReference type="RefSeq" id="WP_008607034.1">
    <property type="nucleotide sequence ID" value="NZ_AHTH01000041.1"/>
</dbReference>
<evidence type="ECO:0000256" key="4">
    <source>
        <dbReference type="ARBA" id="ARBA00023163"/>
    </source>
</evidence>
<dbReference type="Pfam" id="PF03466">
    <property type="entry name" value="LysR_substrate"/>
    <property type="match status" value="1"/>
</dbReference>
<dbReference type="PANTHER" id="PTHR30346:SF10">
    <property type="entry name" value="TRANSCRIPTIONAL REGULATOR OF OXIDATIVE STRESS OXYR"/>
    <property type="match status" value="1"/>
</dbReference>
<organism evidence="6 7">
    <name type="scientific">Alishewanella jeotgali KCTC 22429</name>
    <dbReference type="NCBI Taxonomy" id="1129374"/>
    <lineage>
        <taxon>Bacteria</taxon>
        <taxon>Pseudomonadati</taxon>
        <taxon>Pseudomonadota</taxon>
        <taxon>Gammaproteobacteria</taxon>
        <taxon>Alteromonadales</taxon>
        <taxon>Alteromonadaceae</taxon>
        <taxon>Alishewanella</taxon>
    </lineage>
</organism>
<dbReference type="InterPro" id="IPR000847">
    <property type="entry name" value="LysR_HTH_N"/>
</dbReference>
<dbReference type="FunFam" id="1.10.10.10:FF:000001">
    <property type="entry name" value="LysR family transcriptional regulator"/>
    <property type="match status" value="1"/>
</dbReference>
<dbReference type="InterPro" id="IPR036390">
    <property type="entry name" value="WH_DNA-bd_sf"/>
</dbReference>
<dbReference type="PROSITE" id="PS50931">
    <property type="entry name" value="HTH_LYSR"/>
    <property type="match status" value="1"/>
</dbReference>
<evidence type="ECO:0000313" key="7">
    <source>
        <dbReference type="Proteomes" id="UP000012046"/>
    </source>
</evidence>
<dbReference type="Gene3D" id="3.40.190.10">
    <property type="entry name" value="Periplasmic binding protein-like II"/>
    <property type="match status" value="2"/>
</dbReference>
<reference evidence="6 7" key="1">
    <citation type="journal article" date="2012" name="J. Bacteriol.">
        <title>Genome Sequence of Extracellular-Protease-Producing Alishewanella jeotgali Isolated from Traditional Korean Fermented Seafood.</title>
        <authorList>
            <person name="Jung J."/>
            <person name="Chun J."/>
            <person name="Park W."/>
        </authorList>
    </citation>
    <scope>NUCLEOTIDE SEQUENCE [LARGE SCALE GENOMIC DNA]</scope>
    <source>
        <strain evidence="6 7">KCTC 22429</strain>
    </source>
</reference>
<accession>H3ZGM2</accession>
<feature type="domain" description="HTH lysR-type" evidence="5">
    <location>
        <begin position="5"/>
        <end position="62"/>
    </location>
</feature>
<dbReference type="CDD" id="cd08411">
    <property type="entry name" value="PBP2_OxyR"/>
    <property type="match status" value="1"/>
</dbReference>
<dbReference type="AlphaFoldDB" id="H3ZGM2"/>
<evidence type="ECO:0000313" key="6">
    <source>
        <dbReference type="EMBL" id="EHR40276.1"/>
    </source>
</evidence>
<dbReference type="SUPFAM" id="SSF46785">
    <property type="entry name" value="Winged helix' DNA-binding domain"/>
    <property type="match status" value="1"/>
</dbReference>
<dbReference type="PANTHER" id="PTHR30346">
    <property type="entry name" value="TRANSCRIPTIONAL DUAL REGULATOR HCAR-RELATED"/>
    <property type="match status" value="1"/>
</dbReference>
<comment type="caution">
    <text evidence="6">The sequence shown here is derived from an EMBL/GenBank/DDBJ whole genome shotgun (WGS) entry which is preliminary data.</text>
</comment>
<dbReference type="GO" id="GO:0032993">
    <property type="term" value="C:protein-DNA complex"/>
    <property type="evidence" value="ECO:0007669"/>
    <property type="project" value="TreeGrafter"/>
</dbReference>
<dbReference type="GO" id="GO:0003700">
    <property type="term" value="F:DNA-binding transcription factor activity"/>
    <property type="evidence" value="ECO:0007669"/>
    <property type="project" value="InterPro"/>
</dbReference>
<dbReference type="Gene3D" id="1.10.10.10">
    <property type="entry name" value="Winged helix-like DNA-binding domain superfamily/Winged helix DNA-binding domain"/>
    <property type="match status" value="1"/>
</dbReference>
<keyword evidence="7" id="KW-1185">Reference proteome</keyword>
<keyword evidence="2" id="KW-0805">Transcription regulation</keyword>
<comment type="similarity">
    <text evidence="1">Belongs to the LysR transcriptional regulatory family.</text>
</comment>